<accession>A0BWE5</accession>
<name>A0BWE5_PARTE</name>
<sequence>MILAVNTTKNNKNNGSLIRSKKIKQTRIREGSRIYLCPIYIRDKQIQKNAPRQLCLKENRNWNCYQINESIIAKILFILQIIQGEKEQRGRRKTREISSKTS</sequence>
<gene>
    <name evidence="1" type="ORF">GSPATT00032714001</name>
</gene>
<keyword evidence="2" id="KW-1185">Reference proteome</keyword>
<evidence type="ECO:0000313" key="2">
    <source>
        <dbReference type="Proteomes" id="UP000000600"/>
    </source>
</evidence>
<dbReference type="GeneID" id="5016044"/>
<protein>
    <submittedName>
        <fullName evidence="1">Uncharacterized protein</fullName>
    </submittedName>
</protein>
<dbReference type="KEGG" id="ptm:GSPATT00032714001"/>
<dbReference type="AlphaFoldDB" id="A0BWE5"/>
<dbReference type="RefSeq" id="XP_001430260.1">
    <property type="nucleotide sequence ID" value="XM_001430223.1"/>
</dbReference>
<dbReference type="EMBL" id="CT868021">
    <property type="protein sequence ID" value="CAK62862.1"/>
    <property type="molecule type" value="Genomic_DNA"/>
</dbReference>
<dbReference type="InParanoid" id="A0BWE5"/>
<evidence type="ECO:0000313" key="1">
    <source>
        <dbReference type="EMBL" id="CAK62862.1"/>
    </source>
</evidence>
<dbReference type="HOGENOM" id="CLU_2282878_0_0_1"/>
<proteinExistence type="predicted"/>
<dbReference type="Proteomes" id="UP000000600">
    <property type="component" value="Unassembled WGS sequence"/>
</dbReference>
<reference evidence="1 2" key="1">
    <citation type="journal article" date="2006" name="Nature">
        <title>Global trends of whole-genome duplications revealed by the ciliate Paramecium tetraurelia.</title>
        <authorList>
            <consortium name="Genoscope"/>
            <person name="Aury J.-M."/>
            <person name="Jaillon O."/>
            <person name="Duret L."/>
            <person name="Noel B."/>
            <person name="Jubin C."/>
            <person name="Porcel B.M."/>
            <person name="Segurens B."/>
            <person name="Daubin V."/>
            <person name="Anthouard V."/>
            <person name="Aiach N."/>
            <person name="Arnaiz O."/>
            <person name="Billaut A."/>
            <person name="Beisson J."/>
            <person name="Blanc I."/>
            <person name="Bouhouche K."/>
            <person name="Camara F."/>
            <person name="Duharcourt S."/>
            <person name="Guigo R."/>
            <person name="Gogendeau D."/>
            <person name="Katinka M."/>
            <person name="Keller A.-M."/>
            <person name="Kissmehl R."/>
            <person name="Klotz C."/>
            <person name="Koll F."/>
            <person name="Le Moue A."/>
            <person name="Lepere C."/>
            <person name="Malinsky S."/>
            <person name="Nowacki M."/>
            <person name="Nowak J.K."/>
            <person name="Plattner H."/>
            <person name="Poulain J."/>
            <person name="Ruiz F."/>
            <person name="Serrano V."/>
            <person name="Zagulski M."/>
            <person name="Dessen P."/>
            <person name="Betermier M."/>
            <person name="Weissenbach J."/>
            <person name="Scarpelli C."/>
            <person name="Schachter V."/>
            <person name="Sperling L."/>
            <person name="Meyer E."/>
            <person name="Cohen J."/>
            <person name="Wincker P."/>
        </authorList>
    </citation>
    <scope>NUCLEOTIDE SEQUENCE [LARGE SCALE GENOMIC DNA]</scope>
    <source>
        <strain evidence="1 2">Stock d4-2</strain>
    </source>
</reference>
<organism evidence="1 2">
    <name type="scientific">Paramecium tetraurelia</name>
    <dbReference type="NCBI Taxonomy" id="5888"/>
    <lineage>
        <taxon>Eukaryota</taxon>
        <taxon>Sar</taxon>
        <taxon>Alveolata</taxon>
        <taxon>Ciliophora</taxon>
        <taxon>Intramacronucleata</taxon>
        <taxon>Oligohymenophorea</taxon>
        <taxon>Peniculida</taxon>
        <taxon>Parameciidae</taxon>
        <taxon>Paramecium</taxon>
    </lineage>
</organism>